<dbReference type="AlphaFoldDB" id="A0AA37TY91"/>
<dbReference type="Proteomes" id="UP001157439">
    <property type="component" value="Unassembled WGS sequence"/>
</dbReference>
<evidence type="ECO:0000259" key="2">
    <source>
        <dbReference type="Pfam" id="PF01205"/>
    </source>
</evidence>
<dbReference type="GO" id="GO:0043168">
    <property type="term" value="F:anion binding"/>
    <property type="evidence" value="ECO:0007669"/>
    <property type="project" value="UniProtKB-ARBA"/>
</dbReference>
<gene>
    <name evidence="4" type="primary">yigZ</name>
    <name evidence="4" type="ORF">GCM10007894_27960</name>
</gene>
<comment type="caution">
    <text evidence="4">The sequence shown here is derived from an EMBL/GenBank/DDBJ whole genome shotgun (WGS) entry which is preliminary data.</text>
</comment>
<dbReference type="Gene3D" id="3.30.230.30">
    <property type="entry name" value="Impact, N-terminal domain"/>
    <property type="match status" value="1"/>
</dbReference>
<sequence>MNEYPVACGRAQVEEVISKSRFITVVTPFSEPEQLKQALAQVKQEFPNASHYCWAYLADAPTDTVKAGCSDDGEPSGTAGRPMLNALQGFGCGQVLAVVVRYYGGVKLGTGGLARAYVSGLKHALKQLPTKTKRLLKISRFTIDYQHAEPIQRLLRGCNGELLSQNYDDRVTFEVGLPKNQIDKFTLGVNNLTNGRVTVSFQNKS</sequence>
<protein>
    <submittedName>
        <fullName evidence="4">YigZ family protein</fullName>
    </submittedName>
</protein>
<dbReference type="Gene3D" id="3.30.70.240">
    <property type="match status" value="1"/>
</dbReference>
<dbReference type="GO" id="GO:0032561">
    <property type="term" value="F:guanyl ribonucleotide binding"/>
    <property type="evidence" value="ECO:0007669"/>
    <property type="project" value="UniProtKB-ARBA"/>
</dbReference>
<evidence type="ECO:0000313" key="5">
    <source>
        <dbReference type="Proteomes" id="UP001157439"/>
    </source>
</evidence>
<dbReference type="InterPro" id="IPR001498">
    <property type="entry name" value="Impact_N"/>
</dbReference>
<evidence type="ECO:0000256" key="1">
    <source>
        <dbReference type="ARBA" id="ARBA00007665"/>
    </source>
</evidence>
<dbReference type="InterPro" id="IPR035647">
    <property type="entry name" value="EFG_III/V"/>
</dbReference>
<feature type="domain" description="Impact N-terminal" evidence="2">
    <location>
        <begin position="19"/>
        <end position="125"/>
    </location>
</feature>
<dbReference type="PANTHER" id="PTHR16301">
    <property type="entry name" value="IMPACT-RELATED"/>
    <property type="match status" value="1"/>
</dbReference>
<dbReference type="InterPro" id="IPR015269">
    <property type="entry name" value="UPF0029_Impact_C"/>
</dbReference>
<dbReference type="SUPFAM" id="SSF54980">
    <property type="entry name" value="EF-G C-terminal domain-like"/>
    <property type="match status" value="1"/>
</dbReference>
<accession>A0AA37TY91</accession>
<evidence type="ECO:0000259" key="3">
    <source>
        <dbReference type="Pfam" id="PF09186"/>
    </source>
</evidence>
<organism evidence="4 5">
    <name type="scientific">Paraferrimonas haliotis</name>
    <dbReference type="NCBI Taxonomy" id="2013866"/>
    <lineage>
        <taxon>Bacteria</taxon>
        <taxon>Pseudomonadati</taxon>
        <taxon>Pseudomonadota</taxon>
        <taxon>Gammaproteobacteria</taxon>
        <taxon>Alteromonadales</taxon>
        <taxon>Ferrimonadaceae</taxon>
        <taxon>Paraferrimonas</taxon>
    </lineage>
</organism>
<dbReference type="GO" id="GO:0006446">
    <property type="term" value="P:regulation of translational initiation"/>
    <property type="evidence" value="ECO:0007669"/>
    <property type="project" value="TreeGrafter"/>
</dbReference>
<dbReference type="PANTHER" id="PTHR16301:SF20">
    <property type="entry name" value="IMPACT FAMILY MEMBER YIGZ"/>
    <property type="match status" value="1"/>
</dbReference>
<dbReference type="InterPro" id="IPR015796">
    <property type="entry name" value="Impact_YigZ-like"/>
</dbReference>
<dbReference type="Pfam" id="PF09186">
    <property type="entry name" value="DUF1949"/>
    <property type="match status" value="1"/>
</dbReference>
<dbReference type="NCBIfam" id="TIGR00257">
    <property type="entry name" value="IMPACT_YIGZ"/>
    <property type="match status" value="1"/>
</dbReference>
<reference evidence="4 5" key="1">
    <citation type="journal article" date="2014" name="Int. J. Syst. Evol. Microbiol.">
        <title>Complete genome sequence of Corynebacterium casei LMG S-19264T (=DSM 44701T), isolated from a smear-ripened cheese.</title>
        <authorList>
            <consortium name="US DOE Joint Genome Institute (JGI-PGF)"/>
            <person name="Walter F."/>
            <person name="Albersmeier A."/>
            <person name="Kalinowski J."/>
            <person name="Ruckert C."/>
        </authorList>
    </citation>
    <scope>NUCLEOTIDE SEQUENCE [LARGE SCALE GENOMIC DNA]</scope>
    <source>
        <strain evidence="4 5">NBRC 112785</strain>
    </source>
</reference>
<dbReference type="InterPro" id="IPR023582">
    <property type="entry name" value="Impact"/>
</dbReference>
<evidence type="ECO:0000313" key="4">
    <source>
        <dbReference type="EMBL" id="GLS84819.1"/>
    </source>
</evidence>
<dbReference type="Pfam" id="PF01205">
    <property type="entry name" value="Impact_N"/>
    <property type="match status" value="1"/>
</dbReference>
<dbReference type="GO" id="GO:0017111">
    <property type="term" value="F:ribonucleoside triphosphate phosphatase activity"/>
    <property type="evidence" value="ECO:0007669"/>
    <property type="project" value="UniProtKB-ARBA"/>
</dbReference>
<dbReference type="GO" id="GO:0005737">
    <property type="term" value="C:cytoplasm"/>
    <property type="evidence" value="ECO:0007669"/>
    <property type="project" value="TreeGrafter"/>
</dbReference>
<dbReference type="EMBL" id="BSPO01000004">
    <property type="protein sequence ID" value="GLS84819.1"/>
    <property type="molecule type" value="Genomic_DNA"/>
</dbReference>
<proteinExistence type="inferred from homology"/>
<feature type="domain" description="UPF0029" evidence="3">
    <location>
        <begin position="142"/>
        <end position="196"/>
    </location>
</feature>
<dbReference type="InterPro" id="IPR036956">
    <property type="entry name" value="Impact_N_sf"/>
</dbReference>
<keyword evidence="5" id="KW-1185">Reference proteome</keyword>
<dbReference type="RefSeq" id="WP_095499588.1">
    <property type="nucleotide sequence ID" value="NZ_BSPO01000004.1"/>
</dbReference>
<name>A0AA37TY91_9GAMM</name>
<dbReference type="InterPro" id="IPR020568">
    <property type="entry name" value="Ribosomal_Su5_D2-typ_SF"/>
</dbReference>
<dbReference type="SUPFAM" id="SSF54211">
    <property type="entry name" value="Ribosomal protein S5 domain 2-like"/>
    <property type="match status" value="1"/>
</dbReference>
<comment type="similarity">
    <text evidence="1">Belongs to the IMPACT family.</text>
</comment>